<gene>
    <name evidence="8 10" type="primary">paf-1</name>
    <name evidence="8" type="ORF">CELE_W03G9.6</name>
    <name evidence="10" type="ORF">W03G9.6</name>
</gene>
<dbReference type="Reactome" id="R-CEL-418346">
    <property type="pathway name" value="Platelet homeostasis"/>
</dbReference>
<dbReference type="CTD" id="172120"/>
<keyword evidence="2 5" id="KW-0378">Hydrolase</keyword>
<dbReference type="FunCoup" id="G5EGT1">
    <property type="interactions" value="304"/>
</dbReference>
<proteinExistence type="evidence at transcript level"/>
<dbReference type="OrthoDB" id="2363873at2759"/>
<reference evidence="8" key="2">
    <citation type="submission" date="2003-03" db="EMBL/GenBank/DDBJ databases">
        <authorList>
            <person name="Sulson J.E."/>
            <person name="Waterston R."/>
        </authorList>
    </citation>
    <scope>NUCLEOTIDE SEQUENCE</scope>
    <source>
        <strain evidence="8">Bristol N2</strain>
    </source>
</reference>
<keyword evidence="9" id="KW-1185">Reference proteome</keyword>
<dbReference type="WormBase" id="W03G9.6">
    <property type="protein sequence ID" value="CE14564"/>
    <property type="gene ID" value="WBGene00003906"/>
    <property type="gene designation" value="paf-1"/>
</dbReference>
<feature type="active site" description="Charge relay system" evidence="6">
    <location>
        <position position="257"/>
    </location>
</feature>
<dbReference type="PaxDb" id="6239-W03G9.6"/>
<dbReference type="Gene3D" id="3.40.50.1820">
    <property type="entry name" value="alpha/beta hydrolase"/>
    <property type="match status" value="1"/>
</dbReference>
<reference evidence="8" key="4">
    <citation type="submission" date="2024-10" db="EMBL/GenBank/DDBJ databases">
        <authorList>
            <consortium name="WormBase Consortium"/>
            <person name="WormBase"/>
        </authorList>
    </citation>
    <scope>NUCLEOTIDE SEQUENCE</scope>
    <source>
        <strain evidence="8">Bristol N2</strain>
    </source>
</reference>
<organism evidence="8 9">
    <name type="scientific">Caenorhabditis elegans</name>
    <dbReference type="NCBI Taxonomy" id="6239"/>
    <lineage>
        <taxon>Eukaryota</taxon>
        <taxon>Metazoa</taxon>
        <taxon>Ecdysozoa</taxon>
        <taxon>Nematoda</taxon>
        <taxon>Chromadorea</taxon>
        <taxon>Rhabditida</taxon>
        <taxon>Rhabditina</taxon>
        <taxon>Rhabditomorpha</taxon>
        <taxon>Rhabditoidea</taxon>
        <taxon>Rhabditidae</taxon>
        <taxon>Peloderinae</taxon>
        <taxon>Caenorhabditis</taxon>
    </lineage>
</organism>
<dbReference type="DNASU" id="172120"/>
<evidence type="ECO:0000256" key="6">
    <source>
        <dbReference type="PIRSR" id="PIRSR018169-1"/>
    </source>
</evidence>
<reference evidence="7" key="3">
    <citation type="journal article" date="2004" name="Proc. Natl. Acad. Sci. U.S.A.">
        <title>Type II platelet-activating factor-acetylhydrolase is essential for epithelial morphogenesis in Caenorhabditis elegans.</title>
        <authorList>
            <person name="Inoue T."/>
            <person name="Sugimoto A."/>
            <person name="Suzuki Y."/>
            <person name="Yamamoto M."/>
            <person name="Tsujimoto M."/>
            <person name="Inoue K."/>
            <person name="Aoki J."/>
            <person name="Arai H."/>
        </authorList>
    </citation>
    <scope>NUCLEOTIDE SEQUENCE</scope>
</reference>
<dbReference type="Proteomes" id="UP000001940">
    <property type="component" value="Chromosome I"/>
</dbReference>
<dbReference type="PANTHER" id="PTHR10272:SF0">
    <property type="entry name" value="PLATELET-ACTIVATING FACTOR ACETYLHYDROLASE"/>
    <property type="match status" value="1"/>
</dbReference>
<accession>G5EGT1</accession>
<dbReference type="GO" id="GO:0005829">
    <property type="term" value="C:cytosol"/>
    <property type="evidence" value="ECO:0000250"/>
    <property type="project" value="WormBase"/>
</dbReference>
<protein>
    <recommendedName>
        <fullName evidence="1 5">1-alkyl-2-acetylglycerophosphocholine esterase</fullName>
        <ecNumber evidence="1 5">3.1.1.47</ecNumber>
    </recommendedName>
</protein>
<feature type="active site" description="Nucleophile" evidence="6">
    <location>
        <position position="236"/>
    </location>
</feature>
<dbReference type="eggNOG" id="KOG3847">
    <property type="taxonomic scope" value="Eukaryota"/>
</dbReference>
<comment type="catalytic activity">
    <reaction evidence="5">
        <text>a 1-O-alkyl-2-acetyl-sn-glycero-3-phosphocholine + H2O = a 1-O-alkyl-sn-glycero-3-phosphocholine + acetate + H(+)</text>
        <dbReference type="Rhea" id="RHEA:17777"/>
        <dbReference type="ChEBI" id="CHEBI:15377"/>
        <dbReference type="ChEBI" id="CHEBI:15378"/>
        <dbReference type="ChEBI" id="CHEBI:30089"/>
        <dbReference type="ChEBI" id="CHEBI:30909"/>
        <dbReference type="ChEBI" id="CHEBI:36707"/>
        <dbReference type="EC" id="3.1.1.47"/>
    </reaction>
</comment>
<evidence type="ECO:0000256" key="3">
    <source>
        <dbReference type="ARBA" id="ARBA00022963"/>
    </source>
</evidence>
<dbReference type="Bgee" id="WBGene00003906">
    <property type="expression patterns" value="Expressed in larva and 1 other cell type or tissue"/>
</dbReference>
<dbReference type="SUPFAM" id="SSF53474">
    <property type="entry name" value="alpha/beta-Hydrolases"/>
    <property type="match status" value="1"/>
</dbReference>
<dbReference type="HOGENOM" id="CLU_022501_0_0_1"/>
<sequence>MGGYLSSPQILTRKMPGQFKVGCMDLMIEEAAGSGLFMRLFFPTDSEITGPSSLPVWIPRPEYAYGVGEYLGHSPHQMDLISSLVIGDKRVDCIDNAQLSTKSDKWPVLVFSHGLGGSRTFYSTYCTSLASHGYVVAAVEHRDSSACWTYKLVEKNGTLVEKPMKIKLVDRNDKDQFKIRNEQVGKRAEECAKAVKILEQLDSGNVKDKVIIGNNANLEFFKNKLLTTTASIIGHSFGGATSIASSSSDFQKAIVLDGWMYPLDQNQQEQAKQPIMFLNVGDWQWNENLEVMRKILPNNEGNILLTLSGAVHQSFTDFPFVFPNWLAKQFGVHGPTEPYLCMQSAIELTLSFLKDGKDGVQKLKDEKYTTFITNEIYGRVKLIV</sequence>
<dbReference type="GeneID" id="172120"/>
<dbReference type="PIR" id="T32756">
    <property type="entry name" value="T32756"/>
</dbReference>
<evidence type="ECO:0000256" key="1">
    <source>
        <dbReference type="ARBA" id="ARBA00013201"/>
    </source>
</evidence>
<dbReference type="Pfam" id="PF03403">
    <property type="entry name" value="PAF-AH_p_II"/>
    <property type="match status" value="1"/>
</dbReference>
<evidence type="ECO:0000313" key="10">
    <source>
        <dbReference type="WormBase" id="W03G9.6"/>
    </source>
</evidence>
<evidence type="ECO:0000256" key="2">
    <source>
        <dbReference type="ARBA" id="ARBA00022801"/>
    </source>
</evidence>
<evidence type="ECO:0000313" key="9">
    <source>
        <dbReference type="Proteomes" id="UP000001940"/>
    </source>
</evidence>
<evidence type="ECO:0000256" key="4">
    <source>
        <dbReference type="ARBA" id="ARBA00023098"/>
    </source>
</evidence>
<feature type="active site" description="Charge relay system" evidence="6">
    <location>
        <position position="312"/>
    </location>
</feature>
<evidence type="ECO:0000256" key="5">
    <source>
        <dbReference type="PIRNR" id="PIRNR018169"/>
    </source>
</evidence>
<dbReference type="EC" id="3.1.1.47" evidence="1 5"/>
<dbReference type="STRING" id="6239.W03G9.6.1"/>
<dbReference type="InterPro" id="IPR029058">
    <property type="entry name" value="AB_hydrolase_fold"/>
</dbReference>
<reference evidence="8 9" key="1">
    <citation type="journal article" date="1998" name="Science">
        <title>Genome sequence of the nematode C. elegans: a platform for investigating biology.</title>
        <authorList>
            <consortium name="The C. elegans sequencing consortium"/>
            <person name="Sulson J.E."/>
            <person name="Waterston R."/>
        </authorList>
    </citation>
    <scope>NUCLEOTIDE SEQUENCE [LARGE SCALE GENOMIC DNA]</scope>
    <source>
        <strain evidence="8 9">Bristol N2</strain>
    </source>
</reference>
<dbReference type="EMBL" id="BX284601">
    <property type="protein sequence ID" value="CCD70130.1"/>
    <property type="molecule type" value="Genomic_DNA"/>
</dbReference>
<dbReference type="RefSeq" id="NP_001379900.1">
    <property type="nucleotide sequence ID" value="NM_001392244.1"/>
</dbReference>
<dbReference type="AGR" id="WB:WBGene00003906"/>
<dbReference type="GO" id="GO:0016042">
    <property type="term" value="P:lipid catabolic process"/>
    <property type="evidence" value="ECO:0000314"/>
    <property type="project" value="WormBase"/>
</dbReference>
<dbReference type="InterPro" id="IPR016715">
    <property type="entry name" value="PAF_acetylhydro_eukaryote"/>
</dbReference>
<dbReference type="SMR" id="G5EGT1"/>
<dbReference type="PIRSF" id="PIRSF018169">
    <property type="entry name" value="PAF_acetylhydrolase"/>
    <property type="match status" value="1"/>
</dbReference>
<keyword evidence="3 5" id="KW-0442">Lipid degradation</keyword>
<dbReference type="EMBL" id="AF386744">
    <property type="protein sequence ID" value="AAL57289.1"/>
    <property type="molecule type" value="mRNA"/>
</dbReference>
<dbReference type="KEGG" id="cel:CELE_W03G9.6"/>
<name>G5EGT1_CAEEL</name>
<evidence type="ECO:0000313" key="7">
    <source>
        <dbReference type="EMBL" id="AAL57289.1"/>
    </source>
</evidence>
<dbReference type="AlphaFoldDB" id="G5EGT1"/>
<dbReference type="ESTHER" id="caeel-W03G9.6">
    <property type="family name" value="PAF-Acetylhydrolase"/>
</dbReference>
<keyword evidence="4 5" id="KW-0443">Lipid metabolism</keyword>
<evidence type="ECO:0000313" key="8">
    <source>
        <dbReference type="EMBL" id="CCD70130.1"/>
    </source>
</evidence>
<dbReference type="FunFam" id="3.40.50.1820:FF:000313">
    <property type="entry name" value="1-alkyl-2-acetylglycerophosphocholine esterase"/>
    <property type="match status" value="1"/>
</dbReference>
<dbReference type="OMA" id="FDQWDNL"/>
<dbReference type="GO" id="GO:0003847">
    <property type="term" value="F:1-alkyl-2-acetylglycerophosphocholine esterase activity"/>
    <property type="evidence" value="ECO:0000314"/>
    <property type="project" value="WormBase"/>
</dbReference>
<dbReference type="GO" id="GO:0005789">
    <property type="term" value="C:endoplasmic reticulum membrane"/>
    <property type="evidence" value="ECO:0000250"/>
    <property type="project" value="WormBase"/>
</dbReference>
<dbReference type="PANTHER" id="PTHR10272">
    <property type="entry name" value="PLATELET-ACTIVATING FACTOR ACETYLHYDROLASE"/>
    <property type="match status" value="1"/>
</dbReference>